<dbReference type="SUPFAM" id="SSF46565">
    <property type="entry name" value="Chaperone J-domain"/>
    <property type="match status" value="1"/>
</dbReference>
<dbReference type="GO" id="GO:0042026">
    <property type="term" value="P:protein refolding"/>
    <property type="evidence" value="ECO:0007669"/>
    <property type="project" value="TreeGrafter"/>
</dbReference>
<dbReference type="GO" id="GO:0005737">
    <property type="term" value="C:cytoplasm"/>
    <property type="evidence" value="ECO:0007669"/>
    <property type="project" value="TreeGrafter"/>
</dbReference>
<dbReference type="InParanoid" id="A0A1E1LFN2"/>
<dbReference type="PANTHER" id="PTHR43096:SF10">
    <property type="entry name" value="CHAPERONE PROTEIN DNAJ A6, CHLOROPLASTIC"/>
    <property type="match status" value="1"/>
</dbReference>
<accession>A0A1E1LFN2</accession>
<evidence type="ECO:0000313" key="5">
    <source>
        <dbReference type="Proteomes" id="UP000178129"/>
    </source>
</evidence>
<dbReference type="Gene3D" id="1.10.287.110">
    <property type="entry name" value="DnaJ domain"/>
    <property type="match status" value="1"/>
</dbReference>
<keyword evidence="5" id="KW-1185">Reference proteome</keyword>
<feature type="compositionally biased region" description="Polar residues" evidence="2">
    <location>
        <begin position="76"/>
        <end position="100"/>
    </location>
</feature>
<feature type="region of interest" description="Disordered" evidence="2">
    <location>
        <begin position="74"/>
        <end position="100"/>
    </location>
</feature>
<dbReference type="InterPro" id="IPR018253">
    <property type="entry name" value="DnaJ_domain_CS"/>
</dbReference>
<evidence type="ECO:0000259" key="3">
    <source>
        <dbReference type="PROSITE" id="PS50076"/>
    </source>
</evidence>
<protein>
    <submittedName>
        <fullName evidence="4">Related to nasopharyngeal carcinoma susceptibility protein LZ16</fullName>
    </submittedName>
</protein>
<comment type="caution">
    <text evidence="4">The sequence shown here is derived from an EMBL/GenBank/DDBJ whole genome shotgun (WGS) entry which is preliminary data.</text>
</comment>
<dbReference type="Pfam" id="PF00226">
    <property type="entry name" value="DnaJ"/>
    <property type="match status" value="1"/>
</dbReference>
<dbReference type="PROSITE" id="PS50076">
    <property type="entry name" value="DNAJ_2"/>
    <property type="match status" value="1"/>
</dbReference>
<evidence type="ECO:0000256" key="2">
    <source>
        <dbReference type="SAM" id="MobiDB-lite"/>
    </source>
</evidence>
<dbReference type="InterPro" id="IPR001623">
    <property type="entry name" value="DnaJ_domain"/>
</dbReference>
<evidence type="ECO:0000313" key="4">
    <source>
        <dbReference type="EMBL" id="CZT09338.1"/>
    </source>
</evidence>
<dbReference type="PANTHER" id="PTHR43096">
    <property type="entry name" value="DNAJ HOMOLOG 1, MITOCHONDRIAL-RELATED"/>
    <property type="match status" value="1"/>
</dbReference>
<organism evidence="4 5">
    <name type="scientific">Rhynchosporium graminicola</name>
    <dbReference type="NCBI Taxonomy" id="2792576"/>
    <lineage>
        <taxon>Eukaryota</taxon>
        <taxon>Fungi</taxon>
        <taxon>Dikarya</taxon>
        <taxon>Ascomycota</taxon>
        <taxon>Pezizomycotina</taxon>
        <taxon>Leotiomycetes</taxon>
        <taxon>Helotiales</taxon>
        <taxon>Ploettnerulaceae</taxon>
        <taxon>Rhynchosporium</taxon>
    </lineage>
</organism>
<name>A0A1E1LFN2_9HELO</name>
<reference evidence="5" key="1">
    <citation type="submission" date="2016-03" db="EMBL/GenBank/DDBJ databases">
        <authorList>
            <person name="Ploux O."/>
        </authorList>
    </citation>
    <scope>NUCLEOTIDE SEQUENCE [LARGE SCALE GENOMIC DNA]</scope>
    <source>
        <strain evidence="5">UK7</strain>
    </source>
</reference>
<dbReference type="AlphaFoldDB" id="A0A1E1LFN2"/>
<feature type="coiled-coil region" evidence="1">
    <location>
        <begin position="132"/>
        <end position="159"/>
    </location>
</feature>
<dbReference type="Proteomes" id="UP000178129">
    <property type="component" value="Unassembled WGS sequence"/>
</dbReference>
<feature type="compositionally biased region" description="Basic residues" evidence="2">
    <location>
        <begin position="356"/>
        <end position="365"/>
    </location>
</feature>
<dbReference type="PROSITE" id="PS00636">
    <property type="entry name" value="DNAJ_1"/>
    <property type="match status" value="1"/>
</dbReference>
<dbReference type="EMBL" id="FJUW01000050">
    <property type="protein sequence ID" value="CZT09338.1"/>
    <property type="molecule type" value="Genomic_DNA"/>
</dbReference>
<dbReference type="STRING" id="914237.A0A1E1LFN2"/>
<feature type="region of interest" description="Disordered" evidence="2">
    <location>
        <begin position="353"/>
        <end position="384"/>
    </location>
</feature>
<keyword evidence="1" id="KW-0175">Coiled coil</keyword>
<sequence>MAPVPVTEDYYIVLEVGQTATPEEVIQSYKRLARKIHPDRNAKHDATEAFQRLGRAYETLKDESQRRNYDLIYPSITRTRPSPQATQTSRPPASTSQSVALSEAAQIAALRKAKQERGARWLTRRNFIDSSIFELQRDIRRLQQDIKSLDEIVASEIAEEAQKNSWGAWLLSPIYKRAEDSEEEKARLKKTDLKKEEVSFRKATENVDAADLVDNGKIRVIEDEVRIRETRERQERERVEREKAARIWQEQQVEREKKDREAAEAIKKRRAEEWAAAEKKQEEQLRRWQNHLDSQYPYTAEQSTFRASKIICNHNGWWPKVHGRTACPECHEIWTYLLQCPECKIKVCPKCQSTKRPGRNRRAPPRVRTSYEDNSYDDHSYDYF</sequence>
<proteinExistence type="predicted"/>
<dbReference type="GO" id="GO:0051082">
    <property type="term" value="F:unfolded protein binding"/>
    <property type="evidence" value="ECO:0007669"/>
    <property type="project" value="TreeGrafter"/>
</dbReference>
<feature type="domain" description="J" evidence="3">
    <location>
        <begin position="9"/>
        <end position="73"/>
    </location>
</feature>
<dbReference type="CDD" id="cd06257">
    <property type="entry name" value="DnaJ"/>
    <property type="match status" value="1"/>
</dbReference>
<gene>
    <name evidence="4" type="ORF">RCO7_07429</name>
</gene>
<evidence type="ECO:0000256" key="1">
    <source>
        <dbReference type="SAM" id="Coils"/>
    </source>
</evidence>
<dbReference type="SMART" id="SM00271">
    <property type="entry name" value="DnaJ"/>
    <property type="match status" value="1"/>
</dbReference>
<dbReference type="PRINTS" id="PR00625">
    <property type="entry name" value="JDOMAIN"/>
</dbReference>
<dbReference type="InterPro" id="IPR036869">
    <property type="entry name" value="J_dom_sf"/>
</dbReference>